<dbReference type="PANTHER" id="PTHR30231:SF4">
    <property type="entry name" value="PROTEIN NEN2"/>
    <property type="match status" value="1"/>
</dbReference>
<feature type="domain" description="Exonuclease" evidence="4">
    <location>
        <begin position="43"/>
        <end position="223"/>
    </location>
</feature>
<evidence type="ECO:0000256" key="1">
    <source>
        <dbReference type="ARBA" id="ARBA00022722"/>
    </source>
</evidence>
<dbReference type="InterPro" id="IPR013520">
    <property type="entry name" value="Ribonucl_H"/>
</dbReference>
<dbReference type="InterPro" id="IPR036397">
    <property type="entry name" value="RNaseH_sf"/>
</dbReference>
<sequence>MQGKIISWQSRFKRLAELSKDARLKNFYQQGVPDPFSTMENTEFVALDFETTGLDPSKDDIVSVGIVPFDLKRIRCGQAKHWLVKPNCTLAEESVILHRITHSQIALAPDLTEVLDEILSALTGKIIVVHYQFVEKTFFHAALMARLSEGIEFPVIDTMVIEKTAIDEHRSWLDWIKRKPIPSIRLADCRKRYGLPYYQPHHALSDALATAELLQAQSQYCLDPTTMVKDIWQ</sequence>
<proteinExistence type="predicted"/>
<keyword evidence="3" id="KW-0269">Exonuclease</keyword>
<dbReference type="PANTHER" id="PTHR30231">
    <property type="entry name" value="DNA POLYMERASE III SUBUNIT EPSILON"/>
    <property type="match status" value="1"/>
</dbReference>
<protein>
    <submittedName>
        <fullName evidence="5">DNA polymerase III subunit epsilon</fullName>
    </submittedName>
</protein>
<dbReference type="GO" id="GO:0006259">
    <property type="term" value="P:DNA metabolic process"/>
    <property type="evidence" value="ECO:0007669"/>
    <property type="project" value="UniProtKB-ARBA"/>
</dbReference>
<dbReference type="GO" id="GO:0003676">
    <property type="term" value="F:nucleic acid binding"/>
    <property type="evidence" value="ECO:0007669"/>
    <property type="project" value="InterPro"/>
</dbReference>
<dbReference type="GO" id="GO:0005829">
    <property type="term" value="C:cytosol"/>
    <property type="evidence" value="ECO:0007669"/>
    <property type="project" value="TreeGrafter"/>
</dbReference>
<keyword evidence="6" id="KW-1185">Reference proteome</keyword>
<dbReference type="CDD" id="cd06127">
    <property type="entry name" value="DEDDh"/>
    <property type="match status" value="1"/>
</dbReference>
<gene>
    <name evidence="5" type="ORF">BIW53_02685</name>
</gene>
<reference evidence="5 6" key="1">
    <citation type="submission" date="2016-10" db="EMBL/GenBank/DDBJ databases">
        <title>Pseudoalteromonas amylolytica sp. nov., isolated from the surface seawater.</title>
        <authorList>
            <person name="Wu Y.-H."/>
            <person name="Cheng H."/>
            <person name="Jin X.-B."/>
            <person name="Wang C.-S."/>
            <person name="Xu X.-W."/>
        </authorList>
    </citation>
    <scope>NUCLEOTIDE SEQUENCE [LARGE SCALE GENOMIC DNA]</scope>
    <source>
        <strain evidence="5 6">JCM 12483</strain>
    </source>
</reference>
<name>A0A1S1NEL3_9GAMM</name>
<evidence type="ECO:0000313" key="6">
    <source>
        <dbReference type="Proteomes" id="UP000180253"/>
    </source>
</evidence>
<dbReference type="AlphaFoldDB" id="A0A1S1NEL3"/>
<dbReference type="InterPro" id="IPR012337">
    <property type="entry name" value="RNaseH-like_sf"/>
</dbReference>
<dbReference type="Proteomes" id="UP000180253">
    <property type="component" value="Unassembled WGS sequence"/>
</dbReference>
<keyword evidence="1" id="KW-0540">Nuclease</keyword>
<evidence type="ECO:0000313" key="5">
    <source>
        <dbReference type="EMBL" id="OHU97241.1"/>
    </source>
</evidence>
<dbReference type="Pfam" id="PF00929">
    <property type="entry name" value="RNase_T"/>
    <property type="match status" value="1"/>
</dbReference>
<accession>A0A1S1NEL3</accession>
<dbReference type="RefSeq" id="WP_070990277.1">
    <property type="nucleotide sequence ID" value="NZ_CBCSHD010000008.1"/>
</dbReference>
<comment type="caution">
    <text evidence="5">The sequence shown here is derived from an EMBL/GenBank/DDBJ whole genome shotgun (WGS) entry which is preliminary data.</text>
</comment>
<keyword evidence="2" id="KW-0378">Hydrolase</keyword>
<dbReference type="NCBIfam" id="NF006602">
    <property type="entry name" value="PRK09146.1"/>
    <property type="match status" value="1"/>
</dbReference>
<evidence type="ECO:0000259" key="4">
    <source>
        <dbReference type="SMART" id="SM00479"/>
    </source>
</evidence>
<dbReference type="OrthoDB" id="5497329at2"/>
<evidence type="ECO:0000256" key="2">
    <source>
        <dbReference type="ARBA" id="ARBA00022801"/>
    </source>
</evidence>
<dbReference type="GO" id="GO:0008408">
    <property type="term" value="F:3'-5' exonuclease activity"/>
    <property type="evidence" value="ECO:0007669"/>
    <property type="project" value="TreeGrafter"/>
</dbReference>
<dbReference type="Gene3D" id="3.30.420.10">
    <property type="entry name" value="Ribonuclease H-like superfamily/Ribonuclease H"/>
    <property type="match status" value="1"/>
</dbReference>
<dbReference type="SUPFAM" id="SSF53098">
    <property type="entry name" value="Ribonuclease H-like"/>
    <property type="match status" value="1"/>
</dbReference>
<evidence type="ECO:0000256" key="3">
    <source>
        <dbReference type="ARBA" id="ARBA00022839"/>
    </source>
</evidence>
<dbReference type="SMART" id="SM00479">
    <property type="entry name" value="EXOIII"/>
    <property type="match status" value="1"/>
</dbReference>
<dbReference type="STRING" id="327939.BIW53_02685"/>
<organism evidence="5 6">
    <name type="scientific">Pseudoalteromonas byunsanensis</name>
    <dbReference type="NCBI Taxonomy" id="327939"/>
    <lineage>
        <taxon>Bacteria</taxon>
        <taxon>Pseudomonadati</taxon>
        <taxon>Pseudomonadota</taxon>
        <taxon>Gammaproteobacteria</taxon>
        <taxon>Alteromonadales</taxon>
        <taxon>Pseudoalteromonadaceae</taxon>
        <taxon>Pseudoalteromonas</taxon>
    </lineage>
</organism>
<dbReference type="EMBL" id="MNAN01000018">
    <property type="protein sequence ID" value="OHU97241.1"/>
    <property type="molecule type" value="Genomic_DNA"/>
</dbReference>